<evidence type="ECO:0000313" key="2">
    <source>
        <dbReference type="Proteomes" id="UP000807306"/>
    </source>
</evidence>
<accession>A0A9P6ESL2</accession>
<dbReference type="EMBL" id="MU157826">
    <property type="protein sequence ID" value="KAF9534397.1"/>
    <property type="molecule type" value="Genomic_DNA"/>
</dbReference>
<proteinExistence type="predicted"/>
<dbReference type="AlphaFoldDB" id="A0A9P6ESL2"/>
<reference evidence="1" key="1">
    <citation type="submission" date="2020-11" db="EMBL/GenBank/DDBJ databases">
        <authorList>
            <consortium name="DOE Joint Genome Institute"/>
            <person name="Ahrendt S."/>
            <person name="Riley R."/>
            <person name="Andreopoulos W."/>
            <person name="Labutti K."/>
            <person name="Pangilinan J."/>
            <person name="Ruiz-Duenas F.J."/>
            <person name="Barrasa J.M."/>
            <person name="Sanchez-Garcia M."/>
            <person name="Camarero S."/>
            <person name="Miyauchi S."/>
            <person name="Serrano A."/>
            <person name="Linde D."/>
            <person name="Babiker R."/>
            <person name="Drula E."/>
            <person name="Ayuso-Fernandez I."/>
            <person name="Pacheco R."/>
            <person name="Padilla G."/>
            <person name="Ferreira P."/>
            <person name="Barriuso J."/>
            <person name="Kellner H."/>
            <person name="Castanera R."/>
            <person name="Alfaro M."/>
            <person name="Ramirez L."/>
            <person name="Pisabarro A.G."/>
            <person name="Kuo A."/>
            <person name="Tritt A."/>
            <person name="Lipzen A."/>
            <person name="He G."/>
            <person name="Yan M."/>
            <person name="Ng V."/>
            <person name="Cullen D."/>
            <person name="Martin F."/>
            <person name="Rosso M.-N."/>
            <person name="Henrissat B."/>
            <person name="Hibbett D."/>
            <person name="Martinez A.T."/>
            <person name="Grigoriev I.V."/>
        </authorList>
    </citation>
    <scope>NUCLEOTIDE SEQUENCE</scope>
    <source>
        <strain evidence="1">CBS 506.95</strain>
    </source>
</reference>
<evidence type="ECO:0000313" key="1">
    <source>
        <dbReference type="EMBL" id="KAF9534397.1"/>
    </source>
</evidence>
<sequence length="239" mass="27586">MRALVKSFRASDAAISLRQLKKLFISRDITYTSAQGHIRNIIELCADSLEDLIFVPGYCRFIDRQSVLQEYGEPIDLGRFSALRRVRFDIDIGPQPWVYTQSMDPQGRDTMEGWLDDLPNFSKLLCSLSAPCWLLEQMDIHCCFHVTSVHENEESWVKMADVLLGDLYPKLSQLNIGLTSRVRNEEGDAVLERFNDTLFVKKLRDDQKIDVRVFKHEGSGQKAELAEFPWPGWFRQALI</sequence>
<keyword evidence="2" id="KW-1185">Reference proteome</keyword>
<protein>
    <submittedName>
        <fullName evidence="1">Uncharacterized protein</fullName>
    </submittedName>
</protein>
<gene>
    <name evidence="1" type="ORF">CPB83DRAFT_333135</name>
</gene>
<organism evidence="1 2">
    <name type="scientific">Crepidotus variabilis</name>
    <dbReference type="NCBI Taxonomy" id="179855"/>
    <lineage>
        <taxon>Eukaryota</taxon>
        <taxon>Fungi</taxon>
        <taxon>Dikarya</taxon>
        <taxon>Basidiomycota</taxon>
        <taxon>Agaricomycotina</taxon>
        <taxon>Agaricomycetes</taxon>
        <taxon>Agaricomycetidae</taxon>
        <taxon>Agaricales</taxon>
        <taxon>Agaricineae</taxon>
        <taxon>Crepidotaceae</taxon>
        <taxon>Crepidotus</taxon>
    </lineage>
</organism>
<dbReference type="Proteomes" id="UP000807306">
    <property type="component" value="Unassembled WGS sequence"/>
</dbReference>
<comment type="caution">
    <text evidence="1">The sequence shown here is derived from an EMBL/GenBank/DDBJ whole genome shotgun (WGS) entry which is preliminary data.</text>
</comment>
<name>A0A9P6ESL2_9AGAR</name>